<dbReference type="AlphaFoldDB" id="A0A5N5I6C0"/>
<dbReference type="OrthoDB" id="441210at2759"/>
<protein>
    <submittedName>
        <fullName evidence="3">E3 ubiquitin-protein ligase CCNB1IP1-like protein</fullName>
    </submittedName>
</protein>
<sequence>MECMLARTGRCEKAQRMLARSLAVTVRVPFVIKCSLRASMLAAESFFAQRLVEQFLRYRLVCRRDGTERNGTGLNGMGRDRTERNGAGAKMPSDGNKEEEEGDGDVTILCSTDVERVVPGGFCFLLITFTTYSVSDGHDWSVSTDMDNGQDNPLTVFLVMKSAHKSVMFYIGQRELEMQYKMNRIQAQYRQKFEAMQEKFGEKMEQLHAAYQKMGKRCQMNNDGTRN</sequence>
<dbReference type="EMBL" id="SMOL01000099">
    <property type="protein sequence ID" value="KAB2634081.1"/>
    <property type="molecule type" value="Genomic_DNA"/>
</dbReference>
<dbReference type="GO" id="GO:0051026">
    <property type="term" value="P:chiasma assembly"/>
    <property type="evidence" value="ECO:0007669"/>
    <property type="project" value="TreeGrafter"/>
</dbReference>
<keyword evidence="4" id="KW-1185">Reference proteome</keyword>
<name>A0A5N5I6C0_9ROSA</name>
<dbReference type="PANTHER" id="PTHR47384:SF2">
    <property type="entry name" value="E3 UBIQUITIN-PROTEIN LIGASE CCNB1IP1 HOMOLOG"/>
    <property type="match status" value="1"/>
</dbReference>
<proteinExistence type="predicted"/>
<dbReference type="Proteomes" id="UP000327157">
    <property type="component" value="Unassembled WGS sequence"/>
</dbReference>
<evidence type="ECO:0000313" key="4">
    <source>
        <dbReference type="Proteomes" id="UP000327157"/>
    </source>
</evidence>
<dbReference type="PANTHER" id="PTHR47384">
    <property type="entry name" value="E3 UBIQUITIN-PROTEIN LIGASE CCNB1IP1 HOMOLOG"/>
    <property type="match status" value="1"/>
</dbReference>
<reference evidence="3 4" key="1">
    <citation type="submission" date="2019-09" db="EMBL/GenBank/DDBJ databases">
        <authorList>
            <person name="Ou C."/>
        </authorList>
    </citation>
    <scope>NUCLEOTIDE SEQUENCE [LARGE SCALE GENOMIC DNA]</scope>
    <source>
        <strain evidence="3">S2</strain>
        <tissue evidence="3">Leaf</tissue>
    </source>
</reference>
<dbReference type="InterPro" id="IPR055328">
    <property type="entry name" value="HEI10-like"/>
</dbReference>
<organism evidence="3 4">
    <name type="scientific">Pyrus ussuriensis x Pyrus communis</name>
    <dbReference type="NCBI Taxonomy" id="2448454"/>
    <lineage>
        <taxon>Eukaryota</taxon>
        <taxon>Viridiplantae</taxon>
        <taxon>Streptophyta</taxon>
        <taxon>Embryophyta</taxon>
        <taxon>Tracheophyta</taxon>
        <taxon>Spermatophyta</taxon>
        <taxon>Magnoliopsida</taxon>
        <taxon>eudicotyledons</taxon>
        <taxon>Gunneridae</taxon>
        <taxon>Pentapetalae</taxon>
        <taxon>rosids</taxon>
        <taxon>fabids</taxon>
        <taxon>Rosales</taxon>
        <taxon>Rosaceae</taxon>
        <taxon>Amygdaloideae</taxon>
        <taxon>Maleae</taxon>
        <taxon>Pyrus</taxon>
    </lineage>
</organism>
<evidence type="ECO:0000313" key="2">
    <source>
        <dbReference type="EMBL" id="KAB2623538.1"/>
    </source>
</evidence>
<evidence type="ECO:0000313" key="3">
    <source>
        <dbReference type="EMBL" id="KAB2634081.1"/>
    </source>
</evidence>
<comment type="caution">
    <text evidence="3">The sequence shown here is derived from an EMBL/GenBank/DDBJ whole genome shotgun (WGS) entry which is preliminary data.</text>
</comment>
<gene>
    <name evidence="2" type="ORF">D8674_038830</name>
    <name evidence="3" type="ORF">D8674_042351</name>
</gene>
<accession>A0A5N5I6C0</accession>
<feature type="region of interest" description="Disordered" evidence="1">
    <location>
        <begin position="71"/>
        <end position="103"/>
    </location>
</feature>
<reference evidence="3 4" key="2">
    <citation type="submission" date="2019-11" db="EMBL/GenBank/DDBJ databases">
        <title>A de novo genome assembly of a pear dwarfing rootstock.</title>
        <authorList>
            <person name="Wang F."/>
            <person name="Wang J."/>
            <person name="Li S."/>
            <person name="Zhang Y."/>
            <person name="Fang M."/>
            <person name="Ma L."/>
            <person name="Zhao Y."/>
            <person name="Jiang S."/>
        </authorList>
    </citation>
    <scope>NUCLEOTIDE SEQUENCE [LARGE SCALE GENOMIC DNA]</scope>
    <source>
        <strain evidence="3">S2</strain>
        <tissue evidence="3">Leaf</tissue>
    </source>
</reference>
<evidence type="ECO:0000256" key="1">
    <source>
        <dbReference type="SAM" id="MobiDB-lite"/>
    </source>
</evidence>
<dbReference type="EMBL" id="SMOL01000214">
    <property type="protein sequence ID" value="KAB2623538.1"/>
    <property type="molecule type" value="Genomic_DNA"/>
</dbReference>